<dbReference type="Pfam" id="PF07702">
    <property type="entry name" value="UTRA"/>
    <property type="match status" value="1"/>
</dbReference>
<name>A0A2T4JBY9_FUSBL</name>
<evidence type="ECO:0000259" key="4">
    <source>
        <dbReference type="PROSITE" id="PS50949"/>
    </source>
</evidence>
<dbReference type="Gene3D" id="3.40.1410.10">
    <property type="entry name" value="Chorismate lyase-like"/>
    <property type="match status" value="1"/>
</dbReference>
<evidence type="ECO:0000256" key="2">
    <source>
        <dbReference type="ARBA" id="ARBA00023125"/>
    </source>
</evidence>
<dbReference type="GO" id="GO:0003700">
    <property type="term" value="F:DNA-binding transcription factor activity"/>
    <property type="evidence" value="ECO:0007669"/>
    <property type="project" value="InterPro"/>
</dbReference>
<evidence type="ECO:0000313" key="6">
    <source>
        <dbReference type="Proteomes" id="UP000241362"/>
    </source>
</evidence>
<dbReference type="CDD" id="cd07377">
    <property type="entry name" value="WHTH_GntR"/>
    <property type="match status" value="1"/>
</dbReference>
<dbReference type="InterPro" id="IPR011663">
    <property type="entry name" value="UTRA"/>
</dbReference>
<keyword evidence="2" id="KW-0238">DNA-binding</keyword>
<dbReference type="PRINTS" id="PR00035">
    <property type="entry name" value="HTHGNTR"/>
</dbReference>
<gene>
    <name evidence="5" type="ORF">C5F44_05865</name>
</gene>
<dbReference type="InterPro" id="IPR050679">
    <property type="entry name" value="Bact_HTH_transcr_reg"/>
</dbReference>
<dbReference type="AlphaFoldDB" id="A0A2T4JBY9"/>
<feature type="domain" description="HTH gntR-type" evidence="4">
    <location>
        <begin position="27"/>
        <end position="95"/>
    </location>
</feature>
<dbReference type="PANTHER" id="PTHR44846:SF1">
    <property type="entry name" value="MANNOSYL-D-GLYCERATE TRANSPORT_METABOLISM SYSTEM REPRESSOR MNGR-RELATED"/>
    <property type="match status" value="1"/>
</dbReference>
<dbReference type="RefSeq" id="WP_107672577.1">
    <property type="nucleotide sequence ID" value="NZ_PZKE01000004.1"/>
</dbReference>
<keyword evidence="3" id="KW-0804">Transcription</keyword>
<evidence type="ECO:0000256" key="3">
    <source>
        <dbReference type="ARBA" id="ARBA00023163"/>
    </source>
</evidence>
<dbReference type="PROSITE" id="PS50949">
    <property type="entry name" value="HTH_GNTR"/>
    <property type="match status" value="1"/>
</dbReference>
<dbReference type="Pfam" id="PF00392">
    <property type="entry name" value="GntR"/>
    <property type="match status" value="1"/>
</dbReference>
<dbReference type="GO" id="GO:0045892">
    <property type="term" value="P:negative regulation of DNA-templated transcription"/>
    <property type="evidence" value="ECO:0007669"/>
    <property type="project" value="TreeGrafter"/>
</dbReference>
<keyword evidence="6" id="KW-1185">Reference proteome</keyword>
<sequence length="262" mass="28771">MAGSGDIDAKTGASSLAAITLDPYSGEQIYRQLYRGLRGLILSGGWGEGEIIPSENEMRDHFTVARTTVRHALSLLVREGLVTQVRGKGTMVSHRPVSHSVWNFGSFTDLARANGKRPVTRVMEHRIDDGILLLVRARGLAGVDAVEWLNLDTSWLPLKDYPGIETYDFAAQSLYEVLRRDYGRVPVRSEIHLSVVPPSAHLTEVFGPDPAVPGYLCATGDVLDLEGERVERTSIIYSPRVEMKFATRWGQAGALQSPAKGD</sequence>
<keyword evidence="1" id="KW-0805">Transcription regulation</keyword>
<evidence type="ECO:0000313" key="5">
    <source>
        <dbReference type="EMBL" id="PTE15328.1"/>
    </source>
</evidence>
<dbReference type="InterPro" id="IPR036388">
    <property type="entry name" value="WH-like_DNA-bd_sf"/>
</dbReference>
<comment type="caution">
    <text evidence="5">The sequence shown here is derived from an EMBL/GenBank/DDBJ whole genome shotgun (WGS) entry which is preliminary data.</text>
</comment>
<dbReference type="SUPFAM" id="SSF64288">
    <property type="entry name" value="Chorismate lyase-like"/>
    <property type="match status" value="1"/>
</dbReference>
<protein>
    <submittedName>
        <fullName evidence="5">GntR family transcriptional regulator</fullName>
    </submittedName>
</protein>
<organism evidence="5 6">
    <name type="scientific">Fuscovulum blasticum DSM 2131</name>
    <dbReference type="NCBI Taxonomy" id="1188250"/>
    <lineage>
        <taxon>Bacteria</taxon>
        <taxon>Pseudomonadati</taxon>
        <taxon>Pseudomonadota</taxon>
        <taxon>Alphaproteobacteria</taxon>
        <taxon>Rhodobacterales</taxon>
        <taxon>Paracoccaceae</taxon>
        <taxon>Pseudogemmobacter</taxon>
    </lineage>
</organism>
<dbReference type="InterPro" id="IPR028978">
    <property type="entry name" value="Chorismate_lyase_/UTRA_dom_sf"/>
</dbReference>
<dbReference type="Proteomes" id="UP000241362">
    <property type="component" value="Unassembled WGS sequence"/>
</dbReference>
<dbReference type="EMBL" id="PZKE01000004">
    <property type="protein sequence ID" value="PTE15328.1"/>
    <property type="molecule type" value="Genomic_DNA"/>
</dbReference>
<dbReference type="InterPro" id="IPR000524">
    <property type="entry name" value="Tscrpt_reg_HTH_GntR"/>
</dbReference>
<dbReference type="SMART" id="SM00345">
    <property type="entry name" value="HTH_GNTR"/>
    <property type="match status" value="1"/>
</dbReference>
<accession>A0A2T4JBY9</accession>
<dbReference type="InterPro" id="IPR036390">
    <property type="entry name" value="WH_DNA-bd_sf"/>
</dbReference>
<dbReference type="GO" id="GO:0003677">
    <property type="term" value="F:DNA binding"/>
    <property type="evidence" value="ECO:0007669"/>
    <property type="project" value="UniProtKB-KW"/>
</dbReference>
<dbReference type="SUPFAM" id="SSF46785">
    <property type="entry name" value="Winged helix' DNA-binding domain"/>
    <property type="match status" value="1"/>
</dbReference>
<dbReference type="PANTHER" id="PTHR44846">
    <property type="entry name" value="MANNOSYL-D-GLYCERATE TRANSPORT/METABOLISM SYSTEM REPRESSOR MNGR-RELATED"/>
    <property type="match status" value="1"/>
</dbReference>
<evidence type="ECO:0000256" key="1">
    <source>
        <dbReference type="ARBA" id="ARBA00023015"/>
    </source>
</evidence>
<proteinExistence type="predicted"/>
<reference evidence="5 6" key="1">
    <citation type="submission" date="2018-03" db="EMBL/GenBank/DDBJ databases">
        <title>Rhodobacter blasticus.</title>
        <authorList>
            <person name="Meyer T.E."/>
            <person name="Miller S."/>
            <person name="Lodha T."/>
            <person name="Gandham S."/>
            <person name="Chintalapati S."/>
            <person name="Chintalapati V.R."/>
        </authorList>
    </citation>
    <scope>NUCLEOTIDE SEQUENCE [LARGE SCALE GENOMIC DNA]</scope>
    <source>
        <strain evidence="5 6">DSM 2131</strain>
    </source>
</reference>
<dbReference type="Gene3D" id="1.10.10.10">
    <property type="entry name" value="Winged helix-like DNA-binding domain superfamily/Winged helix DNA-binding domain"/>
    <property type="match status" value="1"/>
</dbReference>